<name>A0A392VJ73_9FABA</name>
<accession>A0A392VJ73</accession>
<evidence type="ECO:0000313" key="1">
    <source>
        <dbReference type="EMBL" id="MCI88416.1"/>
    </source>
</evidence>
<dbReference type="EMBL" id="LXQA011192335">
    <property type="protein sequence ID" value="MCI88416.1"/>
    <property type="molecule type" value="Genomic_DNA"/>
</dbReference>
<dbReference type="Proteomes" id="UP000265520">
    <property type="component" value="Unassembled WGS sequence"/>
</dbReference>
<organism evidence="1 2">
    <name type="scientific">Trifolium medium</name>
    <dbReference type="NCBI Taxonomy" id="97028"/>
    <lineage>
        <taxon>Eukaryota</taxon>
        <taxon>Viridiplantae</taxon>
        <taxon>Streptophyta</taxon>
        <taxon>Embryophyta</taxon>
        <taxon>Tracheophyta</taxon>
        <taxon>Spermatophyta</taxon>
        <taxon>Magnoliopsida</taxon>
        <taxon>eudicotyledons</taxon>
        <taxon>Gunneridae</taxon>
        <taxon>Pentapetalae</taxon>
        <taxon>rosids</taxon>
        <taxon>fabids</taxon>
        <taxon>Fabales</taxon>
        <taxon>Fabaceae</taxon>
        <taxon>Papilionoideae</taxon>
        <taxon>50 kb inversion clade</taxon>
        <taxon>NPAAA clade</taxon>
        <taxon>Hologalegina</taxon>
        <taxon>IRL clade</taxon>
        <taxon>Trifolieae</taxon>
        <taxon>Trifolium</taxon>
    </lineage>
</organism>
<keyword evidence="2" id="KW-1185">Reference proteome</keyword>
<sequence length="9" mass="1059">MHDEKSEAL</sequence>
<evidence type="ECO:0000313" key="2">
    <source>
        <dbReference type="Proteomes" id="UP000265520"/>
    </source>
</evidence>
<proteinExistence type="predicted"/>
<reference evidence="1 2" key="1">
    <citation type="journal article" date="2018" name="Front. Plant Sci.">
        <title>Red Clover (Trifolium pratense) and Zigzag Clover (T. medium) - A Picture of Genomic Similarities and Differences.</title>
        <authorList>
            <person name="Dluhosova J."/>
            <person name="Istvanek J."/>
            <person name="Nedelnik J."/>
            <person name="Repkova J."/>
        </authorList>
    </citation>
    <scope>NUCLEOTIDE SEQUENCE [LARGE SCALE GENOMIC DNA]</scope>
    <source>
        <strain evidence="2">cv. 10/8</strain>
        <tissue evidence="1">Leaf</tissue>
    </source>
</reference>
<comment type="caution">
    <text evidence="1">The sequence shown here is derived from an EMBL/GenBank/DDBJ whole genome shotgun (WGS) entry which is preliminary data.</text>
</comment>
<feature type="non-terminal residue" evidence="1">
    <location>
        <position position="9"/>
    </location>
</feature>
<protein>
    <submittedName>
        <fullName evidence="1">Uncharacterized protein</fullName>
    </submittedName>
</protein>